<evidence type="ECO:0000256" key="6">
    <source>
        <dbReference type="ARBA" id="ARBA00023242"/>
    </source>
</evidence>
<dbReference type="FunFam" id="3.30.160.60:FF:002343">
    <property type="entry name" value="Zinc finger protein 33A"/>
    <property type="match status" value="1"/>
</dbReference>
<proteinExistence type="evidence at transcript level"/>
<dbReference type="GO" id="GO:0005634">
    <property type="term" value="C:nucleus"/>
    <property type="evidence" value="ECO:0007669"/>
    <property type="project" value="UniProtKB-SubCell"/>
</dbReference>
<feature type="domain" description="C2H2-type" evidence="10">
    <location>
        <begin position="49"/>
        <end position="76"/>
    </location>
</feature>
<feature type="non-terminal residue" evidence="11">
    <location>
        <position position="1"/>
    </location>
</feature>
<evidence type="ECO:0000256" key="3">
    <source>
        <dbReference type="ARBA" id="ARBA00022737"/>
    </source>
</evidence>
<evidence type="ECO:0000256" key="9">
    <source>
        <dbReference type="SAM" id="MobiDB-lite"/>
    </source>
</evidence>
<reference evidence="11" key="2">
    <citation type="journal article" date="2017" name="Front. Cell. Infect. Microbiol.">
        <title>Analysis of the Salivary Gland Transcriptome of Unfed and Partially Fed Amblyomma sculptum Ticks and Descriptive Proteome of the Saliva.</title>
        <authorList>
            <person name="Esteves E."/>
            <person name="Maruyama S.R."/>
            <person name="Kawahara R."/>
            <person name="Fujita A."/>
            <person name="Martins L.A."/>
            <person name="Righi A.A."/>
            <person name="Costa F.B."/>
            <person name="Palmisano G."/>
            <person name="Labruna M.B."/>
            <person name="Sa-Nunes A."/>
            <person name="Ribeiro J.M.C."/>
            <person name="Fogaca A.C."/>
        </authorList>
    </citation>
    <scope>NUCLEOTIDE SEQUENCE</scope>
</reference>
<comment type="subcellular location">
    <subcellularLocation>
        <location evidence="1">Nucleus</location>
    </subcellularLocation>
</comment>
<comment type="similarity">
    <text evidence="7">Belongs to the snail C2H2-type zinc-finger protein family.</text>
</comment>
<keyword evidence="2" id="KW-0479">Metal-binding</keyword>
<dbReference type="SUPFAM" id="SSF57667">
    <property type="entry name" value="beta-beta-alpha zinc fingers"/>
    <property type="match status" value="2"/>
</dbReference>
<feature type="domain" description="C2H2-type" evidence="10">
    <location>
        <begin position="107"/>
        <end position="130"/>
    </location>
</feature>
<dbReference type="Pfam" id="PF00096">
    <property type="entry name" value="zf-C2H2"/>
    <property type="match status" value="3"/>
</dbReference>
<sequence length="220" mass="24917">LCLPSEDGGVVLVLQSIFTCESCGEMFCTEDLLEKHRQVKHAPKRPGKFCCSYCPYSSDDRSHIVMHERTHTGERPFVCAFCKKAFQRLSNLNRHLLAVHGAKGEQQQCADCAQCFPNATILIRHRRTVHLQRFKCPSCRRGFTHRNDLERHMITHANGRCRINTKWCRTSVKPQTLAAGREEISGKQPPQVVPERSAQLPVPSAPTATVVKVEPMWPSD</sequence>
<evidence type="ECO:0000256" key="5">
    <source>
        <dbReference type="ARBA" id="ARBA00022833"/>
    </source>
</evidence>
<reference evidence="11" key="1">
    <citation type="submission" date="2016-09" db="EMBL/GenBank/DDBJ databases">
        <authorList>
            <person name="Capua I."/>
            <person name="De Benedictis P."/>
            <person name="Joannis T."/>
            <person name="Lombin L.H."/>
            <person name="Cattoli G."/>
        </authorList>
    </citation>
    <scope>NUCLEOTIDE SEQUENCE</scope>
</reference>
<dbReference type="Gene3D" id="3.30.160.60">
    <property type="entry name" value="Classic Zinc Finger"/>
    <property type="match status" value="3"/>
</dbReference>
<organism evidence="11">
    <name type="scientific">Amblyomma sculptum</name>
    <name type="common">Tick</name>
    <dbReference type="NCBI Taxonomy" id="1581419"/>
    <lineage>
        <taxon>Eukaryota</taxon>
        <taxon>Metazoa</taxon>
        <taxon>Ecdysozoa</taxon>
        <taxon>Arthropoda</taxon>
        <taxon>Chelicerata</taxon>
        <taxon>Arachnida</taxon>
        <taxon>Acari</taxon>
        <taxon>Parasitiformes</taxon>
        <taxon>Ixodida</taxon>
        <taxon>Ixodoidea</taxon>
        <taxon>Ixodidae</taxon>
        <taxon>Amblyomminae</taxon>
        <taxon>Amblyomma</taxon>
    </lineage>
</organism>
<evidence type="ECO:0000256" key="4">
    <source>
        <dbReference type="ARBA" id="ARBA00022771"/>
    </source>
</evidence>
<dbReference type="PROSITE" id="PS50157">
    <property type="entry name" value="ZINC_FINGER_C2H2_2"/>
    <property type="match status" value="5"/>
</dbReference>
<feature type="region of interest" description="Disordered" evidence="9">
    <location>
        <begin position="181"/>
        <end position="206"/>
    </location>
</feature>
<dbReference type="InterPro" id="IPR013087">
    <property type="entry name" value="Znf_C2H2_type"/>
</dbReference>
<evidence type="ECO:0000256" key="2">
    <source>
        <dbReference type="ARBA" id="ARBA00022723"/>
    </source>
</evidence>
<feature type="domain" description="C2H2-type" evidence="10">
    <location>
        <begin position="18"/>
        <end position="46"/>
    </location>
</feature>
<feature type="domain" description="C2H2-type" evidence="10">
    <location>
        <begin position="77"/>
        <end position="105"/>
    </location>
</feature>
<dbReference type="GO" id="GO:0008270">
    <property type="term" value="F:zinc ion binding"/>
    <property type="evidence" value="ECO:0007669"/>
    <property type="project" value="UniProtKB-KW"/>
</dbReference>
<dbReference type="EMBL" id="GFAA01003487">
    <property type="protein sequence ID" value="JAT99947.1"/>
    <property type="molecule type" value="mRNA"/>
</dbReference>
<keyword evidence="4 8" id="KW-0863">Zinc-finger</keyword>
<feature type="domain" description="C2H2-type" evidence="10">
    <location>
        <begin position="134"/>
        <end position="161"/>
    </location>
</feature>
<keyword evidence="5" id="KW-0862">Zinc</keyword>
<dbReference type="AlphaFoldDB" id="A0A1E1XKS4"/>
<dbReference type="GO" id="GO:0000978">
    <property type="term" value="F:RNA polymerase II cis-regulatory region sequence-specific DNA binding"/>
    <property type="evidence" value="ECO:0007669"/>
    <property type="project" value="TreeGrafter"/>
</dbReference>
<evidence type="ECO:0000313" key="11">
    <source>
        <dbReference type="EMBL" id="JAT99947.1"/>
    </source>
</evidence>
<evidence type="ECO:0000256" key="8">
    <source>
        <dbReference type="PROSITE-ProRule" id="PRU00042"/>
    </source>
</evidence>
<keyword evidence="6" id="KW-0539">Nucleus</keyword>
<evidence type="ECO:0000256" key="1">
    <source>
        <dbReference type="ARBA" id="ARBA00004123"/>
    </source>
</evidence>
<dbReference type="PANTHER" id="PTHR24388">
    <property type="entry name" value="ZINC FINGER PROTEIN"/>
    <property type="match status" value="1"/>
</dbReference>
<keyword evidence="3" id="KW-0677">Repeat</keyword>
<dbReference type="InterPro" id="IPR036236">
    <property type="entry name" value="Znf_C2H2_sf"/>
</dbReference>
<dbReference type="PROSITE" id="PS00028">
    <property type="entry name" value="ZINC_FINGER_C2H2_1"/>
    <property type="match status" value="4"/>
</dbReference>
<dbReference type="PANTHER" id="PTHR24388:SF54">
    <property type="entry name" value="PROTEIN ESCARGOT"/>
    <property type="match status" value="1"/>
</dbReference>
<protein>
    <submittedName>
        <fullName evidence="11">Putative c2h2-type zn-finger protein</fullName>
    </submittedName>
</protein>
<evidence type="ECO:0000259" key="10">
    <source>
        <dbReference type="PROSITE" id="PS50157"/>
    </source>
</evidence>
<dbReference type="SMART" id="SM00355">
    <property type="entry name" value="ZnF_C2H2"/>
    <property type="match status" value="5"/>
</dbReference>
<evidence type="ECO:0000256" key="7">
    <source>
        <dbReference type="ARBA" id="ARBA00037948"/>
    </source>
</evidence>
<dbReference type="GO" id="GO:0000981">
    <property type="term" value="F:DNA-binding transcription factor activity, RNA polymerase II-specific"/>
    <property type="evidence" value="ECO:0007669"/>
    <property type="project" value="TreeGrafter"/>
</dbReference>
<dbReference type="InterPro" id="IPR050527">
    <property type="entry name" value="Snail/Krueppel_Znf"/>
</dbReference>
<accession>A0A1E1XKS4</accession>
<name>A0A1E1XKS4_AMBSC</name>